<dbReference type="GeneID" id="28760806"/>
<name>A0A177CZT8_9PLEO</name>
<evidence type="ECO:0000313" key="2">
    <source>
        <dbReference type="Proteomes" id="UP000077069"/>
    </source>
</evidence>
<organism evidence="1 2">
    <name type="scientific">Paraphaeosphaeria sporulosa</name>
    <dbReference type="NCBI Taxonomy" id="1460663"/>
    <lineage>
        <taxon>Eukaryota</taxon>
        <taxon>Fungi</taxon>
        <taxon>Dikarya</taxon>
        <taxon>Ascomycota</taxon>
        <taxon>Pezizomycotina</taxon>
        <taxon>Dothideomycetes</taxon>
        <taxon>Pleosporomycetidae</taxon>
        <taxon>Pleosporales</taxon>
        <taxon>Massarineae</taxon>
        <taxon>Didymosphaeriaceae</taxon>
        <taxon>Paraphaeosphaeria</taxon>
    </lineage>
</organism>
<evidence type="ECO:0000313" key="1">
    <source>
        <dbReference type="EMBL" id="OAG12432.1"/>
    </source>
</evidence>
<dbReference type="Proteomes" id="UP000077069">
    <property type="component" value="Unassembled WGS sequence"/>
</dbReference>
<sequence length="57" mass="6427">MHCARVDNVTLLSWLEQSSTDRNNSRNYDGQVRGYRGHDGAGTAFREVAPAIRNLHL</sequence>
<gene>
    <name evidence="1" type="ORF">CC84DRAFT_1159755</name>
</gene>
<dbReference type="InParanoid" id="A0A177CZT8"/>
<proteinExistence type="predicted"/>
<dbReference type="AlphaFoldDB" id="A0A177CZT8"/>
<protein>
    <submittedName>
        <fullName evidence="1">Uncharacterized protein</fullName>
    </submittedName>
</protein>
<accession>A0A177CZT8</accession>
<keyword evidence="2" id="KW-1185">Reference proteome</keyword>
<dbReference type="RefSeq" id="XP_018042797.1">
    <property type="nucleotide sequence ID" value="XM_018177320.1"/>
</dbReference>
<reference evidence="1 2" key="1">
    <citation type="submission" date="2016-05" db="EMBL/GenBank/DDBJ databases">
        <title>Comparative analysis of secretome profiles of manganese(II)-oxidizing ascomycete fungi.</title>
        <authorList>
            <consortium name="DOE Joint Genome Institute"/>
            <person name="Zeiner C.A."/>
            <person name="Purvine S.O."/>
            <person name="Zink E.M."/>
            <person name="Wu S."/>
            <person name="Pasa-Tolic L."/>
            <person name="Chaput D.L."/>
            <person name="Haridas S."/>
            <person name="Grigoriev I.V."/>
            <person name="Santelli C.M."/>
            <person name="Hansel C.M."/>
        </authorList>
    </citation>
    <scope>NUCLEOTIDE SEQUENCE [LARGE SCALE GENOMIC DNA]</scope>
    <source>
        <strain evidence="1 2">AP3s5-JAC2a</strain>
    </source>
</reference>
<dbReference type="EMBL" id="KV441548">
    <property type="protein sequence ID" value="OAG12432.1"/>
    <property type="molecule type" value="Genomic_DNA"/>
</dbReference>